<feature type="region of interest" description="Disordered" evidence="4">
    <location>
        <begin position="20"/>
        <end position="44"/>
    </location>
</feature>
<feature type="region of interest" description="Disordered" evidence="4">
    <location>
        <begin position="92"/>
        <end position="147"/>
    </location>
</feature>
<keyword evidence="2 7" id="KW-0645">Protease</keyword>
<protein>
    <submittedName>
        <fullName evidence="7">Serine protease</fullName>
    </submittedName>
</protein>
<dbReference type="EMBL" id="BSSD01000005">
    <property type="protein sequence ID" value="GLW92654.1"/>
    <property type="molecule type" value="Genomic_DNA"/>
</dbReference>
<evidence type="ECO:0000259" key="6">
    <source>
        <dbReference type="PROSITE" id="PS50106"/>
    </source>
</evidence>
<dbReference type="PROSITE" id="PS50106">
    <property type="entry name" value="PDZ"/>
    <property type="match status" value="1"/>
</dbReference>
<dbReference type="AlphaFoldDB" id="A0A9W6QQ65"/>
<dbReference type="SUPFAM" id="SSF50156">
    <property type="entry name" value="PDZ domain-like"/>
    <property type="match status" value="1"/>
</dbReference>
<gene>
    <name evidence="7" type="ORF">Aglo03_34700</name>
</gene>
<keyword evidence="5" id="KW-0472">Membrane</keyword>
<dbReference type="PANTHER" id="PTHR43343">
    <property type="entry name" value="PEPTIDASE S12"/>
    <property type="match status" value="1"/>
</dbReference>
<evidence type="ECO:0000313" key="8">
    <source>
        <dbReference type="Proteomes" id="UP001165042"/>
    </source>
</evidence>
<reference evidence="7" key="1">
    <citation type="submission" date="2023-02" db="EMBL/GenBank/DDBJ databases">
        <title>Actinokineospora globicatena NBRC 15670.</title>
        <authorList>
            <person name="Ichikawa N."/>
            <person name="Sato H."/>
            <person name="Tonouchi N."/>
        </authorList>
    </citation>
    <scope>NUCLEOTIDE SEQUENCE</scope>
    <source>
        <strain evidence="7">NBRC 15670</strain>
    </source>
</reference>
<dbReference type="InterPro" id="IPR051201">
    <property type="entry name" value="Chloro_Bact_Ser_Proteases"/>
</dbReference>
<dbReference type="Gene3D" id="2.30.42.10">
    <property type="match status" value="1"/>
</dbReference>
<dbReference type="InterPro" id="IPR001478">
    <property type="entry name" value="PDZ"/>
</dbReference>
<evidence type="ECO:0000256" key="2">
    <source>
        <dbReference type="ARBA" id="ARBA00022670"/>
    </source>
</evidence>
<name>A0A9W6QQ65_9PSEU</name>
<dbReference type="Pfam" id="PF13365">
    <property type="entry name" value="Trypsin_2"/>
    <property type="match status" value="1"/>
</dbReference>
<keyword evidence="3" id="KW-0378">Hydrolase</keyword>
<dbReference type="Proteomes" id="UP001165042">
    <property type="component" value="Unassembled WGS sequence"/>
</dbReference>
<dbReference type="InterPro" id="IPR001940">
    <property type="entry name" value="Peptidase_S1C"/>
</dbReference>
<dbReference type="Gene3D" id="2.40.10.10">
    <property type="entry name" value="Trypsin-like serine proteases"/>
    <property type="match status" value="2"/>
</dbReference>
<sequence>MGGPHAHFTSGLALWTVMNQNSDSTGEQRLAPRPLERPAVDPGAAAVFGRPSGVAGAFSPSASARPALGEVAVAPPTPEALVSAFGRPAGETAVLQRPPGERNDAAGDEPLWSAESDPWRDPAAGAIIGPPALAKDEDEQDDAETKSGPLLSLSDVLFGRRVKPLALGILGLVAVLVGAAGGLVGWLVARGGDALTSDVTLAQAEASKERPAGSVADIATRVRPAVVSIEVKIAQGGGTGSGVMIDGSGYIVTNWHVVTLEGRADQSAKISAVFTDGTRTEAQLVGTDPKTDLAVIKVKVTNPTVLQFGDSDKLQVGDTVLAVGSPLGLTDTVTEGIVSALHRPVVAGGDNGESPITYDAIQTDAAVNQGNSGGPLVDSTGALVGINSAIRSSAGNTGSVGLGFAIPSNDAKRIAEAIIRDGVVKHADLGANVKSVSAETAEGAQVVNVTDGGAAAKAGLAEGDVIRKVGDRQVRNAAELTVAVRQHQPGQTVPVVLARQGRELTIQVTLQSD</sequence>
<evidence type="ECO:0000256" key="1">
    <source>
        <dbReference type="ARBA" id="ARBA00010541"/>
    </source>
</evidence>
<dbReference type="PANTHER" id="PTHR43343:SF3">
    <property type="entry name" value="PROTEASE DO-LIKE 8, CHLOROPLASTIC"/>
    <property type="match status" value="1"/>
</dbReference>
<dbReference type="InterPro" id="IPR036034">
    <property type="entry name" value="PDZ_sf"/>
</dbReference>
<keyword evidence="5" id="KW-1133">Transmembrane helix</keyword>
<dbReference type="PRINTS" id="PR00834">
    <property type="entry name" value="PROTEASES2C"/>
</dbReference>
<dbReference type="InterPro" id="IPR009003">
    <property type="entry name" value="Peptidase_S1_PA"/>
</dbReference>
<dbReference type="SMART" id="SM00228">
    <property type="entry name" value="PDZ"/>
    <property type="match status" value="1"/>
</dbReference>
<dbReference type="InterPro" id="IPR043504">
    <property type="entry name" value="Peptidase_S1_PA_chymotrypsin"/>
</dbReference>
<evidence type="ECO:0000313" key="7">
    <source>
        <dbReference type="EMBL" id="GLW92654.1"/>
    </source>
</evidence>
<keyword evidence="5" id="KW-0812">Transmembrane</keyword>
<accession>A0A9W6QQ65</accession>
<comment type="similarity">
    <text evidence="1">Belongs to the peptidase S1C family.</text>
</comment>
<feature type="transmembrane region" description="Helical" evidence="5">
    <location>
        <begin position="165"/>
        <end position="189"/>
    </location>
</feature>
<dbReference type="Pfam" id="PF13180">
    <property type="entry name" value="PDZ_2"/>
    <property type="match status" value="1"/>
</dbReference>
<organism evidence="7 8">
    <name type="scientific">Actinokineospora globicatena</name>
    <dbReference type="NCBI Taxonomy" id="103729"/>
    <lineage>
        <taxon>Bacteria</taxon>
        <taxon>Bacillati</taxon>
        <taxon>Actinomycetota</taxon>
        <taxon>Actinomycetes</taxon>
        <taxon>Pseudonocardiales</taxon>
        <taxon>Pseudonocardiaceae</taxon>
        <taxon>Actinokineospora</taxon>
    </lineage>
</organism>
<evidence type="ECO:0000256" key="4">
    <source>
        <dbReference type="SAM" id="MobiDB-lite"/>
    </source>
</evidence>
<proteinExistence type="inferred from homology"/>
<dbReference type="SUPFAM" id="SSF50494">
    <property type="entry name" value="Trypsin-like serine proteases"/>
    <property type="match status" value="1"/>
</dbReference>
<evidence type="ECO:0000256" key="5">
    <source>
        <dbReference type="SAM" id="Phobius"/>
    </source>
</evidence>
<evidence type="ECO:0000256" key="3">
    <source>
        <dbReference type="ARBA" id="ARBA00022801"/>
    </source>
</evidence>
<feature type="compositionally biased region" description="Low complexity" evidence="4">
    <location>
        <begin position="122"/>
        <end position="132"/>
    </location>
</feature>
<feature type="domain" description="PDZ" evidence="6">
    <location>
        <begin position="429"/>
        <end position="501"/>
    </location>
</feature>
<dbReference type="GO" id="GO:0004252">
    <property type="term" value="F:serine-type endopeptidase activity"/>
    <property type="evidence" value="ECO:0007669"/>
    <property type="project" value="InterPro"/>
</dbReference>
<comment type="caution">
    <text evidence="7">The sequence shown here is derived from an EMBL/GenBank/DDBJ whole genome shotgun (WGS) entry which is preliminary data.</text>
</comment>
<keyword evidence="8" id="KW-1185">Reference proteome</keyword>
<dbReference type="GO" id="GO:0006508">
    <property type="term" value="P:proteolysis"/>
    <property type="evidence" value="ECO:0007669"/>
    <property type="project" value="UniProtKB-KW"/>
</dbReference>